<dbReference type="RefSeq" id="XP_001026193.2">
    <property type="nucleotide sequence ID" value="XM_001026193.3"/>
</dbReference>
<dbReference type="AlphaFoldDB" id="Q24DP2"/>
<dbReference type="Proteomes" id="UP000009168">
    <property type="component" value="Unassembled WGS sequence"/>
</dbReference>
<dbReference type="eggNOG" id="ENOG502RVKQ">
    <property type="taxonomic scope" value="Eukaryota"/>
</dbReference>
<name>Q24DP2_TETTS</name>
<dbReference type="OrthoDB" id="551053at2759"/>
<dbReference type="HOGENOM" id="CLU_408004_0_0_1"/>
<keyword evidence="1" id="KW-0175">Coiled coil</keyword>
<keyword evidence="3" id="KW-1185">Reference proteome</keyword>
<dbReference type="EMBL" id="GG662316">
    <property type="protein sequence ID" value="EAS05948.2"/>
    <property type="molecule type" value="Genomic_DNA"/>
</dbReference>
<feature type="coiled-coil region" evidence="1">
    <location>
        <begin position="634"/>
        <end position="668"/>
    </location>
</feature>
<reference evidence="3" key="1">
    <citation type="journal article" date="2006" name="PLoS Biol.">
        <title>Macronuclear genome sequence of the ciliate Tetrahymena thermophila, a model eukaryote.</title>
        <authorList>
            <person name="Eisen J.A."/>
            <person name="Coyne R.S."/>
            <person name="Wu M."/>
            <person name="Wu D."/>
            <person name="Thiagarajan M."/>
            <person name="Wortman J.R."/>
            <person name="Badger J.H."/>
            <person name="Ren Q."/>
            <person name="Amedeo P."/>
            <person name="Jones K.M."/>
            <person name="Tallon L.J."/>
            <person name="Delcher A.L."/>
            <person name="Salzberg S.L."/>
            <person name="Silva J.C."/>
            <person name="Haas B.J."/>
            <person name="Majoros W.H."/>
            <person name="Farzad M."/>
            <person name="Carlton J.M."/>
            <person name="Smith R.K. Jr."/>
            <person name="Garg J."/>
            <person name="Pearlman R.E."/>
            <person name="Karrer K.M."/>
            <person name="Sun L."/>
            <person name="Manning G."/>
            <person name="Elde N.C."/>
            <person name="Turkewitz A.P."/>
            <person name="Asai D.J."/>
            <person name="Wilkes D.E."/>
            <person name="Wang Y."/>
            <person name="Cai H."/>
            <person name="Collins K."/>
            <person name="Stewart B.A."/>
            <person name="Lee S.R."/>
            <person name="Wilamowska K."/>
            <person name="Weinberg Z."/>
            <person name="Ruzzo W.L."/>
            <person name="Wloga D."/>
            <person name="Gaertig J."/>
            <person name="Frankel J."/>
            <person name="Tsao C.-C."/>
            <person name="Gorovsky M.A."/>
            <person name="Keeling P.J."/>
            <person name="Waller R.F."/>
            <person name="Patron N.J."/>
            <person name="Cherry J.M."/>
            <person name="Stover N.A."/>
            <person name="Krieger C.J."/>
            <person name="del Toro C."/>
            <person name="Ryder H.F."/>
            <person name="Williamson S.C."/>
            <person name="Barbeau R.A."/>
            <person name="Hamilton E.P."/>
            <person name="Orias E."/>
        </authorList>
    </citation>
    <scope>NUCLEOTIDE SEQUENCE [LARGE SCALE GENOMIC DNA]</scope>
    <source>
        <strain evidence="3">SB210</strain>
    </source>
</reference>
<dbReference type="STRING" id="312017.Q24DP2"/>
<dbReference type="PANTHER" id="PTHR35970:SF1">
    <property type="entry name" value="SODIUM CHANNEL AND CLATHRIN LINKER 1"/>
    <property type="match status" value="1"/>
</dbReference>
<dbReference type="OMA" id="XVLTKEF"/>
<dbReference type="GO" id="GO:0060271">
    <property type="term" value="P:cilium assembly"/>
    <property type="evidence" value="ECO:0007669"/>
    <property type="project" value="TreeGrafter"/>
</dbReference>
<dbReference type="InterPro" id="IPR038911">
    <property type="entry name" value="SCLT1"/>
</dbReference>
<sequence>MIKDSSIKNTLGQEQDFYHKKPSEIQLMNENKTLKKEVAFLDNINLRLGKELTELQVKFNIHPGQFKPFRPEDTGLDQSKFAYVNRELSFLEPLLNAYDDKIQKMERLLETVYDDFRDMEKKADYLIQDNNNLREQLEQKCQLILSIYKDGPIIDNMGNAFLKLERDDLNERINLLSEENKELFAKFQEISSKYNEMNRRYEDQLAAAQKSLTQHSEISEHCKKLQIEYDQIKHQKDVLENRLKQCIESQAFAEGEKSDLQSKLNRTENEIKILKTQVSNLKRNSGDMEEKKNNEIEQLKREVDQVKTKDRESFQKLITMEKELDFIKDENRRLLKESETLKNQQEEMMRMMDNYQSKIQTYEKKEENNGKLQKEQREKLQEALLEKDKAVLREQQIEKTLRTLNENHRQELNEIKEQYERLVDTLKQNHKQILEEREDEIHQINEQLNSANFIKDKLQKENNTLQQEYKKITHSLGNEYGGNQKDQVAEYERRISELEEKLQLAEQYHNDRLHSLQMEKAQIETSYKNQQNIINDLKSSNERYRQEAQKYQMENAQMSSKVNASQKERQTILEEINKTKKLFENKLDYAQNQFNFKMKDIQDQLNESLKRERTTREKAIELFQAHERAEDKMKYEYESRIKELDNFVQKLQEENKVLQQKVRKIVGEYPSKDK</sequence>
<protein>
    <submittedName>
        <fullName evidence="2">Uncharacterized protein</fullName>
    </submittedName>
</protein>
<feature type="coiled-coil region" evidence="1">
    <location>
        <begin position="95"/>
        <end position="593"/>
    </location>
</feature>
<dbReference type="InParanoid" id="Q24DP2"/>
<dbReference type="KEGG" id="tet:TTHERM_00790950"/>
<dbReference type="GeneID" id="7837162"/>
<evidence type="ECO:0000313" key="2">
    <source>
        <dbReference type="EMBL" id="EAS05948.2"/>
    </source>
</evidence>
<dbReference type="GO" id="GO:0005814">
    <property type="term" value="C:centriole"/>
    <property type="evidence" value="ECO:0007669"/>
    <property type="project" value="TreeGrafter"/>
</dbReference>
<accession>Q24DP2</accession>
<dbReference type="PANTHER" id="PTHR35970">
    <property type="entry name" value="SODIUM CHANNEL AND CLATHRIN LINKER 1"/>
    <property type="match status" value="1"/>
</dbReference>
<gene>
    <name evidence="2" type="ORF">TTHERM_00790950</name>
</gene>
<evidence type="ECO:0000256" key="1">
    <source>
        <dbReference type="SAM" id="Coils"/>
    </source>
</evidence>
<organism evidence="2 3">
    <name type="scientific">Tetrahymena thermophila (strain SB210)</name>
    <dbReference type="NCBI Taxonomy" id="312017"/>
    <lineage>
        <taxon>Eukaryota</taxon>
        <taxon>Sar</taxon>
        <taxon>Alveolata</taxon>
        <taxon>Ciliophora</taxon>
        <taxon>Intramacronucleata</taxon>
        <taxon>Oligohymenophorea</taxon>
        <taxon>Hymenostomatida</taxon>
        <taxon>Tetrahymenina</taxon>
        <taxon>Tetrahymenidae</taxon>
        <taxon>Tetrahymena</taxon>
    </lineage>
</organism>
<proteinExistence type="predicted"/>
<evidence type="ECO:0000313" key="3">
    <source>
        <dbReference type="Proteomes" id="UP000009168"/>
    </source>
</evidence>